<dbReference type="Proteomes" id="UP000026961">
    <property type="component" value="Chromosome 7"/>
</dbReference>
<sequence>MTLHLLCFPSFLVSLFLPFTRAEQREARRAGKATVVATPAVMGEEEGGAATTAGDGCGGGGRSGRLHSGQRWDRGGDSEEPSAATALLPSQRPDAPPRRHVENLEAAACWTSSPRQSRGGARAGAARRGGAGADGGRKEYGLPPAASTLDGLGLWSEVDHLTRPRSGLRCEPREAWLPSDPSLGRRSKLRVGFVVLSGHHIDTEEVLSSPYLRVKSGTTYGG</sequence>
<feature type="region of interest" description="Disordered" evidence="1">
    <location>
        <begin position="44"/>
        <end position="140"/>
    </location>
</feature>
<protein>
    <submittedName>
        <fullName evidence="3">Uncharacterized protein</fullName>
    </submittedName>
</protein>
<dbReference type="AlphaFoldDB" id="A0A0E0AKA5"/>
<dbReference type="HOGENOM" id="CLU_1247062_0_0_1"/>
<dbReference type="Gramene" id="OGLUM07G15140.1">
    <property type="protein sequence ID" value="OGLUM07G15140.1"/>
    <property type="gene ID" value="OGLUM07G15140"/>
</dbReference>
<evidence type="ECO:0000313" key="3">
    <source>
        <dbReference type="EnsemblPlants" id="OGLUM07G15140.1"/>
    </source>
</evidence>
<proteinExistence type="predicted"/>
<reference evidence="3" key="1">
    <citation type="submission" date="2015-04" db="UniProtKB">
        <authorList>
            <consortium name="EnsemblPlants"/>
        </authorList>
    </citation>
    <scope>IDENTIFICATION</scope>
</reference>
<feature type="chain" id="PRO_5002353558" evidence="2">
    <location>
        <begin position="23"/>
        <end position="222"/>
    </location>
</feature>
<evidence type="ECO:0000256" key="1">
    <source>
        <dbReference type="SAM" id="MobiDB-lite"/>
    </source>
</evidence>
<keyword evidence="2" id="KW-0732">Signal</keyword>
<organism evidence="3">
    <name type="scientific">Oryza glumipatula</name>
    <dbReference type="NCBI Taxonomy" id="40148"/>
    <lineage>
        <taxon>Eukaryota</taxon>
        <taxon>Viridiplantae</taxon>
        <taxon>Streptophyta</taxon>
        <taxon>Embryophyta</taxon>
        <taxon>Tracheophyta</taxon>
        <taxon>Spermatophyta</taxon>
        <taxon>Magnoliopsida</taxon>
        <taxon>Liliopsida</taxon>
        <taxon>Poales</taxon>
        <taxon>Poaceae</taxon>
        <taxon>BOP clade</taxon>
        <taxon>Oryzoideae</taxon>
        <taxon>Oryzeae</taxon>
        <taxon>Oryzinae</taxon>
        <taxon>Oryza</taxon>
    </lineage>
</organism>
<reference evidence="3" key="2">
    <citation type="submission" date="2018-05" db="EMBL/GenBank/DDBJ databases">
        <title>OgluRS3 (Oryza glumaepatula Reference Sequence Version 3).</title>
        <authorList>
            <person name="Zhang J."/>
            <person name="Kudrna D."/>
            <person name="Lee S."/>
            <person name="Talag J."/>
            <person name="Welchert J."/>
            <person name="Wing R.A."/>
        </authorList>
    </citation>
    <scope>NUCLEOTIDE SEQUENCE [LARGE SCALE GENOMIC DNA]</scope>
</reference>
<evidence type="ECO:0000256" key="2">
    <source>
        <dbReference type="SAM" id="SignalP"/>
    </source>
</evidence>
<accession>A0A0E0AKA5</accession>
<evidence type="ECO:0000313" key="4">
    <source>
        <dbReference type="Proteomes" id="UP000026961"/>
    </source>
</evidence>
<keyword evidence="4" id="KW-1185">Reference proteome</keyword>
<dbReference type="EnsemblPlants" id="OGLUM07G15140.1">
    <property type="protein sequence ID" value="OGLUM07G15140.1"/>
    <property type="gene ID" value="OGLUM07G15140"/>
</dbReference>
<feature type="signal peptide" evidence="2">
    <location>
        <begin position="1"/>
        <end position="22"/>
    </location>
</feature>
<name>A0A0E0AKA5_9ORYZ</name>